<dbReference type="EMBL" id="CP026093">
    <property type="protein sequence ID" value="AYB59066.1"/>
    <property type="molecule type" value="Genomic_DNA"/>
</dbReference>
<feature type="compositionally biased region" description="Basic and acidic residues" evidence="1">
    <location>
        <begin position="54"/>
        <end position="70"/>
    </location>
</feature>
<evidence type="ECO:0000256" key="1">
    <source>
        <dbReference type="SAM" id="MobiDB-lite"/>
    </source>
</evidence>
<feature type="region of interest" description="Disordered" evidence="1">
    <location>
        <begin position="21"/>
        <end position="70"/>
    </location>
</feature>
<dbReference type="AlphaFoldDB" id="A0A809EFJ8"/>
<sequence>MGDDKDVWYGKRQNMLDAVVAEDDSLKHPPPVRISELTAEEPSRRQPQTRHKQQRDAEGRTEEDAFKGQG</sequence>
<name>A0A809EFJ8_RALSL</name>
<organism evidence="2">
    <name type="scientific">Ralstonia solanacearum</name>
    <name type="common">Pseudomonas solanacearum</name>
    <dbReference type="NCBI Taxonomy" id="305"/>
    <lineage>
        <taxon>Bacteria</taxon>
        <taxon>Pseudomonadati</taxon>
        <taxon>Pseudomonadota</taxon>
        <taxon>Betaproteobacteria</taxon>
        <taxon>Burkholderiales</taxon>
        <taxon>Burkholderiaceae</taxon>
        <taxon>Ralstonia</taxon>
        <taxon>Ralstonia solanacearum species complex</taxon>
    </lineage>
</organism>
<gene>
    <name evidence="2" type="ORF">C2L97_21695</name>
</gene>
<accession>A0A809EFJ8</accession>
<geneLocation type="plasmid" evidence="2">
    <name>unnamed</name>
</geneLocation>
<evidence type="ECO:0000313" key="2">
    <source>
        <dbReference type="EMBL" id="AYB59066.1"/>
    </source>
</evidence>
<protein>
    <submittedName>
        <fullName evidence="2">Uncharacterized protein</fullName>
    </submittedName>
</protein>
<proteinExistence type="predicted"/>
<keyword evidence="2" id="KW-0614">Plasmid</keyword>
<reference evidence="2" key="1">
    <citation type="submission" date="2018-01" db="EMBL/GenBank/DDBJ databases">
        <title>Complete Genome Sequence of three strains from Ralstonia solanacearum ecotype Moko sequevar IIA-53 from Brazil.</title>
        <authorList>
            <person name="Silva J.R."/>
            <person name="Albuquerque G.M.R."/>
            <person name="Pais A.K.L."/>
            <person name="Silva A.M.F."/>
            <person name="Boiteux M.E.N.F."/>
            <person name="Souza E.B."/>
            <person name="Mariano R.L.R."/>
        </authorList>
    </citation>
    <scope>NUCLEOTIDE SEQUENCE [LARGE SCALE GENOMIC DNA]</scope>
    <source>
        <strain evidence="2">SFC</strain>
        <plasmid evidence="2">unnamed</plasmid>
    </source>
</reference>